<evidence type="ECO:0000313" key="2">
    <source>
        <dbReference type="Proteomes" id="UP001165120"/>
    </source>
</evidence>
<sequence>MASQSSAGSKISLFSNDLLPTKDLKFRKRYQLIGESNFVDWYDRLESCFNISHPTVERFLDGIAVFTEKWSRYKIENYYKNINDFIDTVLRETVTPELLQIYDESLKGIRLFNFIVFENIAPPSRVQRYNKLQLIIYNLTSFQLTNAKIFHYGRTLINGSFLELAPLEIVGLLGCILCKNDKYRKRMIHGNTSFDDPLYSAENETNFNQTKMLTGSSDYYKWLWHFNRCTYLENKRSYYYLNDMPTFPDTWNEQKKQKFIIQTNRFISEYIKSSTSPEIWKTVKSFPGYVQFEKIKKRFTASLTIRKRFNLLKRILKKITSEGDTISERYFEKLSFFLGNYVFIDYSTEEIVTFLCIYWMKDPDIEEKVIDGDYPLNMDALKVIINGQIVFHYVLKNGYGPGSGNMYEHYTF</sequence>
<protein>
    <submittedName>
        <fullName evidence="1">Unnamed protein product</fullName>
    </submittedName>
</protein>
<accession>A0A9W6WGR8</accession>
<reference evidence="1" key="1">
    <citation type="submission" date="2023-04" db="EMBL/GenBank/DDBJ databases">
        <title>Candida boidinii NBRC 10035.</title>
        <authorList>
            <person name="Ichikawa N."/>
            <person name="Sato H."/>
            <person name="Tonouchi N."/>
        </authorList>
    </citation>
    <scope>NUCLEOTIDE SEQUENCE</scope>
    <source>
        <strain evidence="1">NBRC 10035</strain>
    </source>
</reference>
<comment type="caution">
    <text evidence="1">The sequence shown here is derived from an EMBL/GenBank/DDBJ whole genome shotgun (WGS) entry which is preliminary data.</text>
</comment>
<dbReference type="AlphaFoldDB" id="A0A9W6WGR8"/>
<gene>
    <name evidence="1" type="ORF">Cboi02_000180000</name>
</gene>
<name>A0A9W6WGR8_CANBO</name>
<proteinExistence type="predicted"/>
<dbReference type="Proteomes" id="UP001165120">
    <property type="component" value="Unassembled WGS sequence"/>
</dbReference>
<evidence type="ECO:0000313" key="1">
    <source>
        <dbReference type="EMBL" id="GME68682.1"/>
    </source>
</evidence>
<organism evidence="1 2">
    <name type="scientific">Candida boidinii</name>
    <name type="common">Yeast</name>
    <dbReference type="NCBI Taxonomy" id="5477"/>
    <lineage>
        <taxon>Eukaryota</taxon>
        <taxon>Fungi</taxon>
        <taxon>Dikarya</taxon>
        <taxon>Ascomycota</taxon>
        <taxon>Saccharomycotina</taxon>
        <taxon>Pichiomycetes</taxon>
        <taxon>Pichiales</taxon>
        <taxon>Pichiaceae</taxon>
        <taxon>Ogataea</taxon>
        <taxon>Ogataea/Candida clade</taxon>
    </lineage>
</organism>
<dbReference type="EMBL" id="BSXN01000467">
    <property type="protein sequence ID" value="GME68682.1"/>
    <property type="molecule type" value="Genomic_DNA"/>
</dbReference>
<keyword evidence="2" id="KW-1185">Reference proteome</keyword>